<gene>
    <name evidence="1" type="ORF">A2756_05815</name>
</gene>
<evidence type="ECO:0000313" key="1">
    <source>
        <dbReference type="EMBL" id="OGZ46104.1"/>
    </source>
</evidence>
<proteinExistence type="predicted"/>
<comment type="caution">
    <text evidence="1">The sequence shown here is derived from an EMBL/GenBank/DDBJ whole genome shotgun (WGS) entry which is preliminary data.</text>
</comment>
<dbReference type="InterPro" id="IPR041025">
    <property type="entry name" value="HNH_repeat"/>
</dbReference>
<sequence>MDCMNNGRRYSVDIKRKARKLRREGKTHREIKIALGISLASAHLWTKGIVLSKKQKQSIHKRWYAIYLSYLEDHREDFRKMAKTRLVPYQYKQQYTKKDLLNEIKSFHKKHGRIPLKREMVRRIFRQHFGTWNNAIVAAGLEPNPVLFAKKFVAEDGHKCDSFSEKIIDDWLFKKGVAHDRHVPYGGTKMTADFAIQKVRIEFFGLAGEQKEYDRLVAKKKEYCKRNKLRLVEIYPDNLYSDKNFLEGVTKKLPDAAFP</sequence>
<name>A0A1G2G774_9BACT</name>
<protein>
    <recommendedName>
        <fullName evidence="3">DUF559 domain-containing protein</fullName>
    </recommendedName>
</protein>
<dbReference type="AlphaFoldDB" id="A0A1G2G774"/>
<reference evidence="1 2" key="1">
    <citation type="journal article" date="2016" name="Nat. Commun.">
        <title>Thousands of microbial genomes shed light on interconnected biogeochemical processes in an aquifer system.</title>
        <authorList>
            <person name="Anantharaman K."/>
            <person name="Brown C.T."/>
            <person name="Hug L.A."/>
            <person name="Sharon I."/>
            <person name="Castelle C.J."/>
            <person name="Probst A.J."/>
            <person name="Thomas B.C."/>
            <person name="Singh A."/>
            <person name="Wilkins M.J."/>
            <person name="Karaoz U."/>
            <person name="Brodie E.L."/>
            <person name="Williams K.H."/>
            <person name="Hubbard S.S."/>
            <person name="Banfield J.F."/>
        </authorList>
    </citation>
    <scope>NUCLEOTIDE SEQUENCE [LARGE SCALE GENOMIC DNA]</scope>
</reference>
<organism evidence="1 2">
    <name type="scientific">Candidatus Ryanbacteria bacterium RIFCSPHIGHO2_01_FULL_48_27</name>
    <dbReference type="NCBI Taxonomy" id="1802115"/>
    <lineage>
        <taxon>Bacteria</taxon>
        <taxon>Candidatus Ryaniibacteriota</taxon>
    </lineage>
</organism>
<accession>A0A1G2G774</accession>
<dbReference type="STRING" id="1802115.A2756_05815"/>
<dbReference type="Pfam" id="PF18780">
    <property type="entry name" value="HNH_repeat"/>
    <property type="match status" value="1"/>
</dbReference>
<dbReference type="EMBL" id="MHNL01000001">
    <property type="protein sequence ID" value="OGZ46104.1"/>
    <property type="molecule type" value="Genomic_DNA"/>
</dbReference>
<evidence type="ECO:0008006" key="3">
    <source>
        <dbReference type="Google" id="ProtNLM"/>
    </source>
</evidence>
<dbReference type="Proteomes" id="UP000177785">
    <property type="component" value="Unassembled WGS sequence"/>
</dbReference>
<evidence type="ECO:0000313" key="2">
    <source>
        <dbReference type="Proteomes" id="UP000177785"/>
    </source>
</evidence>